<dbReference type="NCBIfam" id="TIGR01643">
    <property type="entry name" value="YD_repeat_2x"/>
    <property type="match status" value="2"/>
</dbReference>
<protein>
    <submittedName>
        <fullName evidence="3">RHS repeat-associated core domain-containing protein</fullName>
    </submittedName>
</protein>
<dbReference type="Pfam" id="PF25023">
    <property type="entry name" value="TEN_YD-shell"/>
    <property type="match status" value="1"/>
</dbReference>
<proteinExistence type="predicted"/>
<keyword evidence="1" id="KW-0677">Repeat</keyword>
<dbReference type="InterPro" id="IPR022385">
    <property type="entry name" value="Rhs_assc_core"/>
</dbReference>
<dbReference type="OrthoDB" id="513777at2"/>
<sequence>MQEMDQLLYPEDDKVHSGKYSFKVTGEAGKNKYIKQRIYISGDANTNLTLSGWSKQEGASISGGNYTLQVEVNYTDGSQQSRIFANEFNKTTGDWQHIAAKIKPVKAFNSIDVLYMYYNQTGTAWFDAMRLEEGNAVTRYEYDANENYVTKLIDPLGSSVTYGYDDNSNLTDMTITACAVTSTQGYIYNPLNQVTSLTRNGASLEKFVYDEQGNVISVKRSNETYTSLEYDDAKRLKAIKNYNASGELLDKYEYSYDANGNRTSVVTKNGTINYQYDELNQLTQETLLDGTTISYEYDAVGNRTKKIVTKGSSTTTNYTYNAGNELTAVDGQTYTYDQNGNLTNNRDNTFIYNAENRLIEIKGYLNQTLATFTYDYTGKRNSMTTSNGIVYFHYNQDNKVVYETDSSNNIIAEYTYDTQDNPATMTKNGTTYYYHVNGHGDVMALIDGSGNIVAQYSYDAWGNILSQSGSMASENPYRYAGYRYDEATGLYYLMGRYYDSNTARFITRDIFHGFEDNVLSQNQYAYCQNNPIMAIDPSGNIAISLNKKLYLGSGGTANVYLRGWTENWGRKGAITAIINMRVTWGAIGIFVVSTLTVWKVKAAAVAWLERYTYLKEIIYDTIKFSAVATVVYLGVKDRIKWVIQSAFKGADSAIMKIPGATKVAFQRRLEVRKEWG</sequence>
<evidence type="ECO:0000259" key="2">
    <source>
        <dbReference type="Pfam" id="PF25023"/>
    </source>
</evidence>
<evidence type="ECO:0000313" key="4">
    <source>
        <dbReference type="Proteomes" id="UP000192731"/>
    </source>
</evidence>
<dbReference type="PANTHER" id="PTHR32305:SF17">
    <property type="entry name" value="TRNA NUCLEASE WAPA"/>
    <property type="match status" value="1"/>
</dbReference>
<organism evidence="3 4">
    <name type="scientific">Desulfonispora thiosulfatigenes DSM 11270</name>
    <dbReference type="NCBI Taxonomy" id="656914"/>
    <lineage>
        <taxon>Bacteria</taxon>
        <taxon>Bacillati</taxon>
        <taxon>Bacillota</taxon>
        <taxon>Clostridia</taxon>
        <taxon>Eubacteriales</taxon>
        <taxon>Peptococcaceae</taxon>
        <taxon>Desulfonispora</taxon>
    </lineage>
</organism>
<dbReference type="AlphaFoldDB" id="A0A1W1VKE9"/>
<evidence type="ECO:0000313" key="3">
    <source>
        <dbReference type="EMBL" id="SMB93700.1"/>
    </source>
</evidence>
<name>A0A1W1VKE9_DESTI</name>
<keyword evidence="4" id="KW-1185">Reference proteome</keyword>
<accession>A0A1W1VKE9</accession>
<dbReference type="InterPro" id="IPR056823">
    <property type="entry name" value="TEN-like_YD-shell"/>
</dbReference>
<dbReference type="EMBL" id="FWWT01000022">
    <property type="protein sequence ID" value="SMB93700.1"/>
    <property type="molecule type" value="Genomic_DNA"/>
</dbReference>
<dbReference type="InterPro" id="IPR006530">
    <property type="entry name" value="YD"/>
</dbReference>
<feature type="domain" description="Teneurin-like YD-shell" evidence="2">
    <location>
        <begin position="267"/>
        <end position="532"/>
    </location>
</feature>
<dbReference type="Gene3D" id="2.180.10.10">
    <property type="entry name" value="RHS repeat-associated core"/>
    <property type="match status" value="1"/>
</dbReference>
<reference evidence="3 4" key="1">
    <citation type="submission" date="2017-04" db="EMBL/GenBank/DDBJ databases">
        <authorList>
            <person name="Afonso C.L."/>
            <person name="Miller P.J."/>
            <person name="Scott M.A."/>
            <person name="Spackman E."/>
            <person name="Goraichik I."/>
            <person name="Dimitrov K.M."/>
            <person name="Suarez D.L."/>
            <person name="Swayne D.E."/>
        </authorList>
    </citation>
    <scope>NUCLEOTIDE SEQUENCE [LARGE SCALE GENOMIC DNA]</scope>
    <source>
        <strain evidence="3 4">DSM 11270</strain>
    </source>
</reference>
<dbReference type="NCBIfam" id="TIGR03696">
    <property type="entry name" value="Rhs_assc_core"/>
    <property type="match status" value="1"/>
</dbReference>
<dbReference type="Proteomes" id="UP000192731">
    <property type="component" value="Unassembled WGS sequence"/>
</dbReference>
<dbReference type="RefSeq" id="WP_084053900.1">
    <property type="nucleotide sequence ID" value="NZ_FWWT01000022.1"/>
</dbReference>
<dbReference type="InterPro" id="IPR050708">
    <property type="entry name" value="T6SS_VgrG/RHS"/>
</dbReference>
<evidence type="ECO:0000256" key="1">
    <source>
        <dbReference type="ARBA" id="ARBA00022737"/>
    </source>
</evidence>
<gene>
    <name evidence="3" type="ORF">SAMN00017405_0079</name>
</gene>
<dbReference type="PANTHER" id="PTHR32305">
    <property type="match status" value="1"/>
</dbReference>